<evidence type="ECO:0000256" key="3">
    <source>
        <dbReference type="ARBA" id="ARBA00023002"/>
    </source>
</evidence>
<dbReference type="PANTHER" id="PTHR43371:SF1">
    <property type="entry name" value="RIBONUCLEOSIDE-DIPHOSPHATE REDUCTASE"/>
    <property type="match status" value="1"/>
</dbReference>
<sequence>MLSNQLPSVRAQFTHRRTYLRPLNEEGTVFETNEAAHRRVLGHQRWLWERQLGRALNVREWGELQDLGDLMIEKKVSMSGRVKWMGGTALVKERAAGAFNCSFSVAYTPADLVDIFWLLLNGCGVGFKPVTGLLSGFPFSIQNVRIVQSERTDKGGAEDSSEHIDLKAGTWRITFGDSAKGWAKALGMLFGEKPRVSELILDFSELRPGGKRLRGYGWISSGWQPLAHAMGRIASLMVGAAHRNLTRGEIIDIVNHLGTVLSSRRSAQICLIETEATTLAELMAQLQWYVDFKTDRWERGEGQREQSNNSIGFLNKPEPEVIEELLRRILPTGEPGFVNVAEARRRAPEMEGLNPCAEILLPNKGFCNLVQVVWHRFNGDFEGLMRAQYLAGRANYRQTAVSMRDGVLQLQWNDAQKLLRLCGVSPTGAVAWEGIESPEMLEAVRDAAIAGANSMADDFGTPRPRRVTQVQPAGTSSKALGLEGDEVHEGAHLALSRWIFNWINFPANDPMLEAFAAAGYDMKPNPNDPTGVIVCWPVEYPASPKFTQVLDPETGHHLEVNQESAISQLERYRLLMKHYVEHNCSITVSFDESEIPAMVQWFMDHWDEYVGVSFLKRNNPFATAEDLGYKYLPQQCVSREVYEEYTARLLPIDISEDKSSELLQLDECSSGGCPVR</sequence>
<organism evidence="6 7">
    <name type="scientific">Methylobacterium aquaticum</name>
    <dbReference type="NCBI Taxonomy" id="270351"/>
    <lineage>
        <taxon>Bacteria</taxon>
        <taxon>Pseudomonadati</taxon>
        <taxon>Pseudomonadota</taxon>
        <taxon>Alphaproteobacteria</taxon>
        <taxon>Hyphomicrobiales</taxon>
        <taxon>Methylobacteriaceae</taxon>
        <taxon>Methylobacterium</taxon>
    </lineage>
</organism>
<dbReference type="InterPro" id="IPR050862">
    <property type="entry name" value="RdRp_reductase_class-2"/>
</dbReference>
<dbReference type="OrthoDB" id="9762933at2"/>
<geneLocation type="plasmid" evidence="7">
    <name>pMaq22A_3p DNA</name>
</geneLocation>
<dbReference type="Gene3D" id="3.20.70.20">
    <property type="match status" value="1"/>
</dbReference>
<dbReference type="GO" id="GO:0004519">
    <property type="term" value="F:endonuclease activity"/>
    <property type="evidence" value="ECO:0007669"/>
    <property type="project" value="UniProtKB-KW"/>
</dbReference>
<reference evidence="6 7" key="1">
    <citation type="journal article" date="2015" name="Genome Announc.">
        <title>Complete Genome Sequence of Methylobacterium aquaticum Strain 22A, Isolated from Racomitrium japonicum Moss.</title>
        <authorList>
            <person name="Tani A."/>
            <person name="Ogura Y."/>
            <person name="Hayashi T."/>
            <person name="Kimbara K."/>
        </authorList>
    </citation>
    <scope>NUCLEOTIDE SEQUENCE [LARGE SCALE GENOMIC DNA]</scope>
    <source>
        <strain evidence="6 7">MA-22A</strain>
        <plasmid evidence="7">Plasmid pMaq22A_3p DNA</plasmid>
    </source>
</reference>
<evidence type="ECO:0000256" key="1">
    <source>
        <dbReference type="ARBA" id="ARBA00001922"/>
    </source>
</evidence>
<dbReference type="AlphaFoldDB" id="A0A1Y0ZH78"/>
<accession>A0A1Y0ZH78</accession>
<keyword evidence="6" id="KW-0255">Endonuclease</keyword>
<evidence type="ECO:0000313" key="7">
    <source>
        <dbReference type="Proteomes" id="UP000061432"/>
    </source>
</evidence>
<keyword evidence="6" id="KW-0614">Plasmid</keyword>
<reference evidence="7" key="2">
    <citation type="submission" date="2015-01" db="EMBL/GenBank/DDBJ databases">
        <title>Complete genome sequence of Methylobacterium aquaticum strain 22A.</title>
        <authorList>
            <person name="Tani A."/>
            <person name="Ogura Y."/>
            <person name="Hayashi T."/>
        </authorList>
    </citation>
    <scope>NUCLEOTIDE SEQUENCE [LARGE SCALE GENOMIC DNA]</scope>
    <source>
        <strain evidence="7">MA-22A</strain>
        <plasmid evidence="7">Plasmid pMaq22A_3p DNA</plasmid>
    </source>
</reference>
<evidence type="ECO:0000313" key="6">
    <source>
        <dbReference type="EMBL" id="BAR47385.1"/>
    </source>
</evidence>
<dbReference type="GO" id="GO:0000166">
    <property type="term" value="F:nucleotide binding"/>
    <property type="evidence" value="ECO:0007669"/>
    <property type="project" value="InterPro"/>
</dbReference>
<dbReference type="RefSeq" id="WP_060851403.1">
    <property type="nucleotide sequence ID" value="NZ_AP014707.1"/>
</dbReference>
<protein>
    <submittedName>
        <fullName evidence="6">Intein/homing endonuclease</fullName>
    </submittedName>
</protein>
<dbReference type="EMBL" id="AP014707">
    <property type="protein sequence ID" value="BAR47385.1"/>
    <property type="molecule type" value="Genomic_DNA"/>
</dbReference>
<keyword evidence="6" id="KW-0378">Hydrolase</keyword>
<keyword evidence="6" id="KW-0540">Nuclease</keyword>
<dbReference type="GO" id="GO:0006260">
    <property type="term" value="P:DNA replication"/>
    <property type="evidence" value="ECO:0007669"/>
    <property type="project" value="InterPro"/>
</dbReference>
<feature type="compositionally biased region" description="Polar residues" evidence="5">
    <location>
        <begin position="468"/>
        <end position="477"/>
    </location>
</feature>
<dbReference type="GO" id="GO:0031419">
    <property type="term" value="F:cobalamin binding"/>
    <property type="evidence" value="ECO:0007669"/>
    <property type="project" value="UniProtKB-KW"/>
</dbReference>
<keyword evidence="2" id="KW-0846">Cobalamin</keyword>
<evidence type="ECO:0000256" key="4">
    <source>
        <dbReference type="ARBA" id="ARBA00023285"/>
    </source>
</evidence>
<dbReference type="Proteomes" id="UP000061432">
    <property type="component" value="Plasmid pMaq22A_3p"/>
</dbReference>
<dbReference type="KEGG" id="maqu:Maq22A_3p50585"/>
<dbReference type="GO" id="GO:0004748">
    <property type="term" value="F:ribonucleoside-diphosphate reductase activity, thioredoxin disulfide as acceptor"/>
    <property type="evidence" value="ECO:0007669"/>
    <property type="project" value="InterPro"/>
</dbReference>
<gene>
    <name evidence="6" type="ORF">Maq22A_3p50585</name>
</gene>
<evidence type="ECO:0000256" key="2">
    <source>
        <dbReference type="ARBA" id="ARBA00022628"/>
    </source>
</evidence>
<proteinExistence type="predicted"/>
<keyword evidence="4" id="KW-0170">Cobalt</keyword>
<dbReference type="InterPro" id="IPR013345">
    <property type="entry name" value="RTP_Rdtase_AdoCbl-dep"/>
</dbReference>
<dbReference type="SUPFAM" id="SSF51998">
    <property type="entry name" value="PFL-like glycyl radical enzymes"/>
    <property type="match status" value="1"/>
</dbReference>
<dbReference type="Gene3D" id="3.90.1390.10">
    <property type="entry name" value="b-12 dependent (class ii) ribonucleotide reductase, chain A, domain 3"/>
    <property type="match status" value="1"/>
</dbReference>
<evidence type="ECO:0000256" key="5">
    <source>
        <dbReference type="SAM" id="MobiDB-lite"/>
    </source>
</evidence>
<dbReference type="NCBIfam" id="TIGR02505">
    <property type="entry name" value="RTPR"/>
    <property type="match status" value="1"/>
</dbReference>
<feature type="region of interest" description="Disordered" evidence="5">
    <location>
        <begin position="458"/>
        <end position="477"/>
    </location>
</feature>
<dbReference type="GO" id="GO:0008998">
    <property type="term" value="F:ribonucleoside-triphosphate reductase (thioredoxin) activity"/>
    <property type="evidence" value="ECO:0007669"/>
    <property type="project" value="InterPro"/>
</dbReference>
<comment type="cofactor">
    <cofactor evidence="1">
        <name>adenosylcob(III)alamin</name>
        <dbReference type="ChEBI" id="CHEBI:18408"/>
    </cofactor>
</comment>
<keyword evidence="3" id="KW-0560">Oxidoreductase</keyword>
<name>A0A1Y0ZH78_9HYPH</name>
<dbReference type="Gene3D" id="3.30.1620.10">
    <property type="entry name" value="b-12 dependent (class ii) ribonucleotide reductase, Chain A, Domain 2"/>
    <property type="match status" value="1"/>
</dbReference>
<dbReference type="PANTHER" id="PTHR43371">
    <property type="entry name" value="VITAMIN B12-DEPENDENT RIBONUCLEOTIDE REDUCTASE"/>
    <property type="match status" value="1"/>
</dbReference>